<keyword evidence="1" id="KW-0812">Transmembrane</keyword>
<protein>
    <recommendedName>
        <fullName evidence="6">Bifunctional diguanylate cyclase/phosphodiesterase</fullName>
    </recommendedName>
</protein>
<dbReference type="NCBIfam" id="TIGR00254">
    <property type="entry name" value="GGDEF"/>
    <property type="match status" value="1"/>
</dbReference>
<feature type="domain" description="EAL" evidence="2">
    <location>
        <begin position="577"/>
        <end position="830"/>
    </location>
</feature>
<comment type="caution">
    <text evidence="4">The sequence shown here is derived from an EMBL/GenBank/DDBJ whole genome shotgun (WGS) entry which is preliminary data.</text>
</comment>
<evidence type="ECO:0000313" key="5">
    <source>
        <dbReference type="Proteomes" id="UP000220246"/>
    </source>
</evidence>
<proteinExistence type="predicted"/>
<dbReference type="PROSITE" id="PS50887">
    <property type="entry name" value="GGDEF"/>
    <property type="match status" value="1"/>
</dbReference>
<keyword evidence="1" id="KW-0472">Membrane</keyword>
<keyword evidence="1" id="KW-1133">Transmembrane helix</keyword>
<dbReference type="InterPro" id="IPR050706">
    <property type="entry name" value="Cyclic-di-GMP_PDE-like"/>
</dbReference>
<sequence length="839" mass="93143">MRRTLTMAQCSMLPHRPPLHAWSRGGRLQLLICMVAYILGFAWWSPTRAQNAAHQRPDVLILLSYHPGHSWEDRILAGINEWQGNGESRPIFHTEWLDSKRLPGPAQYDNVLNYLTQKYIDKRFDLVLTVDDNALAFVARNPQIFGNPPVVFSGINGSPGDLIGNMTEVTGILERFDLSRTLHTALSLHPGTRRLVFVTPEDDVGVSMRNDINTVMALEPAGPIVEHWITPELLAIKDRLKEKTQETLLFVLGAIPARKGFPPLEPEEAVSFVRAATDLPVYTDLDTSVGKGAVGGYMDSGIETGRLQAAMAQKVLSGIAPSQIPYVRKTPLALVFDYLELQRLGLSKQDLPSGSTFINEPASIFDSKYRKPLIIFSVIIATLIACLAALVIRSRVLADRQRALRYQATHDDLTGLPNRHELPQLFRQFDRTAEREPVALVMLGLNRFKLLNSTYGHAFGDTVVRAVADRLKAWCSRHEALSRFGGDSFVIVSRLGDDGALNDLCTRCEDLFSTPLSINGQHISVSAAFGISIANPPQINLENMLREADTAMYEAKRSGNTHVVTFDRCLFERSARQFQIESALPDAIAKGDIEIYYQPIIDTQRGCIAGFEALSRWKHPELGMIPPPEFILAATDSGHISKLTQYVLRQSCEAFRPHLANPECPYLGVNISVSDIYTGDLPNRLAEILKETGMPASRLILEVTEDMLLHDENSAIEVLAQIRSQGVRIAIDDFGTGYSSMGYLSKYQVHLIKIDRSFVQNIATSSQDQKIVRAISSMARDLELSIITEGVETTEQSDLLRKMGCLLQQGYLFGKPQPAAQWAVNANRAPAGRATQSVH</sequence>
<dbReference type="AlphaFoldDB" id="A0A2A7UW59"/>
<dbReference type="Gene3D" id="3.20.20.450">
    <property type="entry name" value="EAL domain"/>
    <property type="match status" value="1"/>
</dbReference>
<dbReference type="Pfam" id="PF00990">
    <property type="entry name" value="GGDEF"/>
    <property type="match status" value="1"/>
</dbReference>
<feature type="transmembrane region" description="Helical" evidence="1">
    <location>
        <begin position="373"/>
        <end position="392"/>
    </location>
</feature>
<dbReference type="STRING" id="1219032.GCA_001515545_01050"/>
<keyword evidence="5" id="KW-1185">Reference proteome</keyword>
<dbReference type="PANTHER" id="PTHR33121:SF79">
    <property type="entry name" value="CYCLIC DI-GMP PHOSPHODIESTERASE PDED-RELATED"/>
    <property type="match status" value="1"/>
</dbReference>
<dbReference type="CDD" id="cd01948">
    <property type="entry name" value="EAL"/>
    <property type="match status" value="1"/>
</dbReference>
<gene>
    <name evidence="4" type="ORF">CRM82_13200</name>
</gene>
<dbReference type="SUPFAM" id="SSF141868">
    <property type="entry name" value="EAL domain-like"/>
    <property type="match status" value="1"/>
</dbReference>
<evidence type="ECO:0000259" key="3">
    <source>
        <dbReference type="PROSITE" id="PS50887"/>
    </source>
</evidence>
<evidence type="ECO:0000313" key="4">
    <source>
        <dbReference type="EMBL" id="PEH89431.1"/>
    </source>
</evidence>
<reference evidence="5" key="1">
    <citation type="submission" date="2017-09" db="EMBL/GenBank/DDBJ databases">
        <title>FDA dAtabase for Regulatory Grade micrObial Sequences (FDA-ARGOS): Supporting development and validation of Infectious Disease Dx tests.</title>
        <authorList>
            <person name="Minogue T."/>
            <person name="Wolcott M."/>
            <person name="Wasieloski L."/>
            <person name="Aguilar W."/>
            <person name="Moore D."/>
            <person name="Tallon L."/>
            <person name="Sadzewicz L."/>
            <person name="Ott S."/>
            <person name="Zhao X."/>
            <person name="Nagaraj S."/>
            <person name="Vavikolanu K."/>
            <person name="Aluvathingal J."/>
            <person name="Nadendla S."/>
            <person name="Sichtig H."/>
        </authorList>
    </citation>
    <scope>NUCLEOTIDE SEQUENCE [LARGE SCALE GENOMIC DNA]</scope>
    <source>
        <strain evidence="5">FDAARGOS_394</strain>
    </source>
</reference>
<dbReference type="InterPro" id="IPR029787">
    <property type="entry name" value="Nucleotide_cyclase"/>
</dbReference>
<dbReference type="Pfam" id="PF00563">
    <property type="entry name" value="EAL"/>
    <property type="match status" value="1"/>
</dbReference>
<dbReference type="InterPro" id="IPR035919">
    <property type="entry name" value="EAL_sf"/>
</dbReference>
<dbReference type="GO" id="GO:0071111">
    <property type="term" value="F:cyclic-guanylate-specific phosphodiesterase activity"/>
    <property type="evidence" value="ECO:0007669"/>
    <property type="project" value="InterPro"/>
</dbReference>
<dbReference type="InterPro" id="IPR001633">
    <property type="entry name" value="EAL_dom"/>
</dbReference>
<dbReference type="InterPro" id="IPR043128">
    <property type="entry name" value="Rev_trsase/Diguanyl_cyclase"/>
</dbReference>
<feature type="domain" description="GGDEF" evidence="3">
    <location>
        <begin position="436"/>
        <end position="568"/>
    </location>
</feature>
<dbReference type="Gene3D" id="3.40.50.2300">
    <property type="match status" value="2"/>
</dbReference>
<accession>A0A2A7UW59</accession>
<evidence type="ECO:0000256" key="1">
    <source>
        <dbReference type="SAM" id="Phobius"/>
    </source>
</evidence>
<evidence type="ECO:0008006" key="6">
    <source>
        <dbReference type="Google" id="ProtNLM"/>
    </source>
</evidence>
<dbReference type="InterPro" id="IPR000160">
    <property type="entry name" value="GGDEF_dom"/>
</dbReference>
<dbReference type="Gene3D" id="3.30.70.270">
    <property type="match status" value="1"/>
</dbReference>
<evidence type="ECO:0000259" key="2">
    <source>
        <dbReference type="PROSITE" id="PS50883"/>
    </source>
</evidence>
<dbReference type="EMBL" id="PDEA01000001">
    <property type="protein sequence ID" value="PEH89431.1"/>
    <property type="molecule type" value="Genomic_DNA"/>
</dbReference>
<dbReference type="PANTHER" id="PTHR33121">
    <property type="entry name" value="CYCLIC DI-GMP PHOSPHODIESTERASE PDEF"/>
    <property type="match status" value="1"/>
</dbReference>
<dbReference type="Proteomes" id="UP000220246">
    <property type="component" value="Unassembled WGS sequence"/>
</dbReference>
<dbReference type="CDD" id="cd01949">
    <property type="entry name" value="GGDEF"/>
    <property type="match status" value="1"/>
</dbReference>
<dbReference type="SUPFAM" id="SSF55073">
    <property type="entry name" value="Nucleotide cyclase"/>
    <property type="match status" value="1"/>
</dbReference>
<dbReference type="SMART" id="SM00267">
    <property type="entry name" value="GGDEF"/>
    <property type="match status" value="1"/>
</dbReference>
<dbReference type="SMART" id="SM00052">
    <property type="entry name" value="EAL"/>
    <property type="match status" value="1"/>
</dbReference>
<organism evidence="4 5">
    <name type="scientific">Comamonas terrigena</name>
    <dbReference type="NCBI Taxonomy" id="32013"/>
    <lineage>
        <taxon>Bacteria</taxon>
        <taxon>Pseudomonadati</taxon>
        <taxon>Pseudomonadota</taxon>
        <taxon>Betaproteobacteria</taxon>
        <taxon>Burkholderiales</taxon>
        <taxon>Comamonadaceae</taxon>
        <taxon>Comamonas</taxon>
    </lineage>
</organism>
<dbReference type="PROSITE" id="PS50883">
    <property type="entry name" value="EAL"/>
    <property type="match status" value="1"/>
</dbReference>
<name>A0A2A7UW59_COMTR</name>